<feature type="region of interest" description="Disordered" evidence="1">
    <location>
        <begin position="1"/>
        <end position="29"/>
    </location>
</feature>
<keyword evidence="3" id="KW-1185">Reference proteome</keyword>
<dbReference type="AlphaFoldDB" id="A0A8J7LCN5"/>
<dbReference type="Proteomes" id="UP000662314">
    <property type="component" value="Unassembled WGS sequence"/>
</dbReference>
<dbReference type="EMBL" id="JAECZA010000023">
    <property type="protein sequence ID" value="MBH8573022.1"/>
    <property type="molecule type" value="Genomic_DNA"/>
</dbReference>
<dbReference type="RefSeq" id="WP_214431843.1">
    <property type="nucleotide sequence ID" value="NZ_CAWPUQ010000119.1"/>
</dbReference>
<accession>A0A8J7LCN5</accession>
<organism evidence="2 3">
    <name type="scientific">Dendronalium phyllosphericum CENA369</name>
    <dbReference type="NCBI Taxonomy" id="1725256"/>
    <lineage>
        <taxon>Bacteria</taxon>
        <taxon>Bacillati</taxon>
        <taxon>Cyanobacteriota</taxon>
        <taxon>Cyanophyceae</taxon>
        <taxon>Nostocales</taxon>
        <taxon>Nostocaceae</taxon>
        <taxon>Dendronalium</taxon>
        <taxon>Dendronalium phyllosphericum</taxon>
    </lineage>
</organism>
<feature type="compositionally biased region" description="Polar residues" evidence="1">
    <location>
        <begin position="1"/>
        <end position="10"/>
    </location>
</feature>
<comment type="caution">
    <text evidence="2">The sequence shown here is derived from an EMBL/GenBank/DDBJ whole genome shotgun (WGS) entry which is preliminary data.</text>
</comment>
<evidence type="ECO:0000256" key="1">
    <source>
        <dbReference type="SAM" id="MobiDB-lite"/>
    </source>
</evidence>
<protein>
    <submittedName>
        <fullName evidence="2">Uncharacterized protein</fullName>
    </submittedName>
</protein>
<reference evidence="2 3" key="1">
    <citation type="journal article" date="2021" name="Int. J. Syst. Evol. Microbiol.">
        <title>Amazonocrinis nigriterrae gen. nov., sp. nov., Atlanticothrix silvestris gen. nov., sp. nov. and Dendronalium phyllosphericum gen. nov., sp. nov., nostocacean cyanobacteria from Brazilian environments.</title>
        <authorList>
            <person name="Alvarenga D.O."/>
            <person name="Andreote A.P.D."/>
            <person name="Branco L.H.Z."/>
            <person name="Delbaje E."/>
            <person name="Cruz R.B."/>
            <person name="Varani A.M."/>
            <person name="Fiore M.F."/>
        </authorList>
    </citation>
    <scope>NUCLEOTIDE SEQUENCE [LARGE SCALE GENOMIC DNA]</scope>
    <source>
        <strain evidence="2 3">CENA369</strain>
    </source>
</reference>
<evidence type="ECO:0000313" key="3">
    <source>
        <dbReference type="Proteomes" id="UP000662314"/>
    </source>
</evidence>
<name>A0A8J7LCN5_9NOST</name>
<evidence type="ECO:0000313" key="2">
    <source>
        <dbReference type="EMBL" id="MBH8573022.1"/>
    </source>
</evidence>
<gene>
    <name evidence="2" type="ORF">I8752_08320</name>
</gene>
<proteinExistence type="predicted"/>
<sequence>MLRSRLTCSVTPPSNTAASSPPPPPPHLRRVYTTSPDIAITIRCRLAHSKGATTSDLACADSGWLPPLFQAATSRVQPKNPACTCDDDIRKLNRVG</sequence>